<reference evidence="7 8" key="1">
    <citation type="submission" date="2021-02" db="EMBL/GenBank/DDBJ databases">
        <title>Niveibacterium changnyeongensis HC41.</title>
        <authorList>
            <person name="Kang M."/>
        </authorList>
    </citation>
    <scope>NUCLEOTIDE SEQUENCE [LARGE SCALE GENOMIC DNA]</scope>
    <source>
        <strain evidence="7 8">HC41</strain>
    </source>
</reference>
<protein>
    <submittedName>
        <fullName evidence="7">Cache domain-containing protein</fullName>
    </submittedName>
</protein>
<accession>A0ABX7MA27</accession>
<evidence type="ECO:0000259" key="6">
    <source>
        <dbReference type="SMART" id="SM01049"/>
    </source>
</evidence>
<evidence type="ECO:0000256" key="3">
    <source>
        <dbReference type="ARBA" id="ARBA00022692"/>
    </source>
</evidence>
<dbReference type="Gene3D" id="3.30.450.20">
    <property type="entry name" value="PAS domain"/>
    <property type="match status" value="1"/>
</dbReference>
<name>A0ABX7MA27_9RHOO</name>
<evidence type="ECO:0000256" key="1">
    <source>
        <dbReference type="ARBA" id="ARBA00004651"/>
    </source>
</evidence>
<feature type="domain" description="Single Cache" evidence="6">
    <location>
        <begin position="14"/>
        <end position="102"/>
    </location>
</feature>
<dbReference type="EMBL" id="CP071060">
    <property type="protein sequence ID" value="QSI78003.1"/>
    <property type="molecule type" value="Genomic_DNA"/>
</dbReference>
<dbReference type="SMART" id="SM01049">
    <property type="entry name" value="Cache_2"/>
    <property type="match status" value="1"/>
</dbReference>
<evidence type="ECO:0000256" key="4">
    <source>
        <dbReference type="ARBA" id="ARBA00022989"/>
    </source>
</evidence>
<gene>
    <name evidence="7" type="ORF">JY500_04995</name>
</gene>
<dbReference type="Proteomes" id="UP000663570">
    <property type="component" value="Chromosome"/>
</dbReference>
<comment type="subcellular location">
    <subcellularLocation>
        <location evidence="1">Cell membrane</location>
        <topology evidence="1">Multi-pass membrane protein</topology>
    </subcellularLocation>
</comment>
<sequence>MKSSLIGLVIIGAAAAAVSFKPQATKEDAQAAMDRATRYAASNGNEALVKSLQKANSPLHAGATRVLVLDMAGNVVADPTQPQRVGRNVLDLKDTHGNYLFVDALQVANASGEGWVYYKTRSPMTRAERREAALVKRQGDVVLLATLND</sequence>
<evidence type="ECO:0000256" key="5">
    <source>
        <dbReference type="ARBA" id="ARBA00023136"/>
    </source>
</evidence>
<evidence type="ECO:0000256" key="2">
    <source>
        <dbReference type="ARBA" id="ARBA00022475"/>
    </source>
</evidence>
<keyword evidence="4" id="KW-1133">Transmembrane helix</keyword>
<dbReference type="InterPro" id="IPR033480">
    <property type="entry name" value="sCache_2"/>
</dbReference>
<proteinExistence type="predicted"/>
<dbReference type="Pfam" id="PF17200">
    <property type="entry name" value="sCache_2"/>
    <property type="match status" value="1"/>
</dbReference>
<keyword evidence="8" id="KW-1185">Reference proteome</keyword>
<keyword evidence="2" id="KW-1003">Cell membrane</keyword>
<keyword evidence="5" id="KW-0472">Membrane</keyword>
<dbReference type="RefSeq" id="WP_172203614.1">
    <property type="nucleotide sequence ID" value="NZ_CP071060.1"/>
</dbReference>
<evidence type="ECO:0000313" key="7">
    <source>
        <dbReference type="EMBL" id="QSI78003.1"/>
    </source>
</evidence>
<keyword evidence="3" id="KW-0812">Transmembrane</keyword>
<evidence type="ECO:0000313" key="8">
    <source>
        <dbReference type="Proteomes" id="UP000663570"/>
    </source>
</evidence>
<organism evidence="7 8">
    <name type="scientific">Niveibacterium microcysteis</name>
    <dbReference type="NCBI Taxonomy" id="2811415"/>
    <lineage>
        <taxon>Bacteria</taxon>
        <taxon>Pseudomonadati</taxon>
        <taxon>Pseudomonadota</taxon>
        <taxon>Betaproteobacteria</taxon>
        <taxon>Rhodocyclales</taxon>
        <taxon>Rhodocyclaceae</taxon>
        <taxon>Niveibacterium</taxon>
    </lineage>
</organism>